<organism evidence="1 2">
    <name type="scientific">Clunio marinus</name>
    <dbReference type="NCBI Taxonomy" id="568069"/>
    <lineage>
        <taxon>Eukaryota</taxon>
        <taxon>Metazoa</taxon>
        <taxon>Ecdysozoa</taxon>
        <taxon>Arthropoda</taxon>
        <taxon>Hexapoda</taxon>
        <taxon>Insecta</taxon>
        <taxon>Pterygota</taxon>
        <taxon>Neoptera</taxon>
        <taxon>Endopterygota</taxon>
        <taxon>Diptera</taxon>
        <taxon>Nematocera</taxon>
        <taxon>Chironomoidea</taxon>
        <taxon>Chironomidae</taxon>
        <taxon>Clunio</taxon>
    </lineage>
</organism>
<keyword evidence="2" id="KW-1185">Reference proteome</keyword>
<sequence>MGFMLGTSAQESSLKGSICNAIQSYIFHVNIPTYTQHETFNKRRNAFNGAQGVDVKTTFFWVVVVLPDLSSHLNMNLTQI</sequence>
<protein>
    <submittedName>
        <fullName evidence="1">CLUMA_CG014601, isoform A</fullName>
    </submittedName>
</protein>
<name>A0A1J1IND8_9DIPT</name>
<proteinExistence type="predicted"/>
<dbReference type="AlphaFoldDB" id="A0A1J1IND8"/>
<gene>
    <name evidence="1" type="ORF">CLUMA_CG014601</name>
</gene>
<reference evidence="1 2" key="1">
    <citation type="submission" date="2015-04" db="EMBL/GenBank/DDBJ databases">
        <authorList>
            <person name="Syromyatnikov M.Y."/>
            <person name="Popov V.N."/>
        </authorList>
    </citation>
    <scope>NUCLEOTIDE SEQUENCE [LARGE SCALE GENOMIC DNA]</scope>
</reference>
<evidence type="ECO:0000313" key="2">
    <source>
        <dbReference type="Proteomes" id="UP000183832"/>
    </source>
</evidence>
<accession>A0A1J1IND8</accession>
<evidence type="ECO:0000313" key="1">
    <source>
        <dbReference type="EMBL" id="CRL01266.1"/>
    </source>
</evidence>
<dbReference type="EMBL" id="CVRI01000055">
    <property type="protein sequence ID" value="CRL01266.1"/>
    <property type="molecule type" value="Genomic_DNA"/>
</dbReference>
<dbReference type="Proteomes" id="UP000183832">
    <property type="component" value="Unassembled WGS sequence"/>
</dbReference>